<proteinExistence type="predicted"/>
<sequence length="247" mass="25893">MSSGLTYDNSGILVGTSGTTRALTVSSTGTVGIGYLNNTTVPSSAFALDVYGVMNTNQGINLSYITAPTFTSNQIGYQFIVYENKTVASKSYNNMLNLLTHATPTSTDLTTSGNYITFPPGIWIVNMGISFQGNNGGGIGSMMIGLTTDYNKNFVVSNTNSSNGFLGTPFGTGASSYSQNDYFFNGGTFNLINAGNYGYSSGTVVVNCTTAKNFLWVAQCIFQSGTSTFQVAATAGQQGVLVATRIA</sequence>
<dbReference type="EMBL" id="MN739532">
    <property type="protein sequence ID" value="QHT11224.1"/>
    <property type="molecule type" value="Genomic_DNA"/>
</dbReference>
<evidence type="ECO:0000313" key="1">
    <source>
        <dbReference type="EMBL" id="QHT11224.1"/>
    </source>
</evidence>
<name>A0A6C0D531_9ZZZZ</name>
<protein>
    <submittedName>
        <fullName evidence="1">Uncharacterized protein</fullName>
    </submittedName>
</protein>
<reference evidence="1" key="1">
    <citation type="journal article" date="2020" name="Nature">
        <title>Giant virus diversity and host interactions through global metagenomics.</title>
        <authorList>
            <person name="Schulz F."/>
            <person name="Roux S."/>
            <person name="Paez-Espino D."/>
            <person name="Jungbluth S."/>
            <person name="Walsh D.A."/>
            <person name="Denef V.J."/>
            <person name="McMahon K.D."/>
            <person name="Konstantinidis K.T."/>
            <person name="Eloe-Fadrosh E.A."/>
            <person name="Kyrpides N.C."/>
            <person name="Woyke T."/>
        </authorList>
    </citation>
    <scope>NUCLEOTIDE SEQUENCE</scope>
    <source>
        <strain evidence="1">GVMAG-M-3300023174-111</strain>
    </source>
</reference>
<organism evidence="1">
    <name type="scientific">viral metagenome</name>
    <dbReference type="NCBI Taxonomy" id="1070528"/>
    <lineage>
        <taxon>unclassified sequences</taxon>
        <taxon>metagenomes</taxon>
        <taxon>organismal metagenomes</taxon>
    </lineage>
</organism>
<accession>A0A6C0D531</accession>
<dbReference type="AlphaFoldDB" id="A0A6C0D531"/>